<evidence type="ECO:0000256" key="5">
    <source>
        <dbReference type="SAM" id="MobiDB-lite"/>
    </source>
</evidence>
<feature type="region of interest" description="Disordered" evidence="5">
    <location>
        <begin position="200"/>
        <end position="254"/>
    </location>
</feature>
<reference evidence="7 8" key="1">
    <citation type="submission" date="2024-04" db="EMBL/GenBank/DDBJ databases">
        <authorList>
            <person name="Waldvogel A.-M."/>
            <person name="Schoenle A."/>
        </authorList>
    </citation>
    <scope>NUCLEOTIDE SEQUENCE [LARGE SCALE GENOMIC DNA]</scope>
</reference>
<keyword evidence="3 4" id="KW-0440">LIM domain</keyword>
<feature type="compositionally biased region" description="Polar residues" evidence="5">
    <location>
        <begin position="570"/>
        <end position="580"/>
    </location>
</feature>
<sequence length="850" mass="93517">MSKEGGKDSVFKTTKVRTRLRGDNSWLKSKSDPQPEEEEEKPWIAEVRARRLNEANVESSPVSSPVQSSPSPLQTSTERSPTSGFLIRGVFTKTEKTPTTTTNGCSSPTQFTKKPSETYKKIAPHTVRSVTEVQEGQLSIEEQEKRTKAASNVLNKSAPRQRSYVLSAAKIYDSKDKTPDLLVNSNASFVAQRVDIIDDENNATTPTSTSVAPLAKPRTFSSPSPTAAEVKLEEVKAEEKPPEKDPFENMVPGCTKVATPLPELIPDLVQATYVKADDSGDAEQAESHVAEPAPPSPPSPPAVAPPSQSVTVESNVVTSEETVKTELEPETINKELSSDHDVFTPRYVDSIIQRFEVEEPLQRLRPPTPEPVKLTPVTLPEQPEQDLVQIETTQIILTADEPEPPVKEVQKEAKPEIQTLLELKPELVEKEPADVSTEQESTIIIKGTEPATGDLLGFNESPDLAPLVPPSPEPQSEDLPSLLESKTPVKSSSSFADLLSNEDIVITQVHSLSTEPEKSTTVSETVTITTQTVIITDEREEESENSPSSRVITTVTESSSTDPFDPYPIGNTSSNRSSDLLQPLADISISSAFDRSAETKEPNPEASMSGNVLNTLSDDLIPVNTEATTTSLSSRSWARTWEPVESGNTEESQEAEAALDGDEEKVIMFERTTNENDSPWDRWTSPTVYSISNNEKEEEEEESVKPDYTETEIITTVTTIRETHSDPKPSMDLTLTEPEAESKKPFVYVKEYVNASEMNSRDTNRSDYLTSTSSSYNYSSPTTYFSESSYCTFCNKQVGSDAKITIDHLNINCHPECFKCGVCSLPMGDLLHKMFIHGGIVHCESCYRNV</sequence>
<keyword evidence="8" id="KW-1185">Reference proteome</keyword>
<feature type="compositionally biased region" description="Basic and acidic residues" evidence="5">
    <location>
        <begin position="41"/>
        <end position="53"/>
    </location>
</feature>
<feature type="compositionally biased region" description="Polar residues" evidence="5">
    <location>
        <begin position="103"/>
        <end position="113"/>
    </location>
</feature>
<dbReference type="Gene3D" id="2.10.110.10">
    <property type="entry name" value="Cysteine Rich Protein"/>
    <property type="match status" value="1"/>
</dbReference>
<dbReference type="SMART" id="SM00132">
    <property type="entry name" value="LIM"/>
    <property type="match status" value="1"/>
</dbReference>
<feature type="compositionally biased region" description="Polar residues" evidence="5">
    <location>
        <begin position="202"/>
        <end position="211"/>
    </location>
</feature>
<dbReference type="PANTHER" id="PTHR15468">
    <property type="entry name" value="ZNF185"/>
    <property type="match status" value="1"/>
</dbReference>
<dbReference type="PROSITE" id="PS50023">
    <property type="entry name" value="LIM_DOMAIN_2"/>
    <property type="match status" value="1"/>
</dbReference>
<feature type="compositionally biased region" description="Polar residues" evidence="5">
    <location>
        <begin position="551"/>
        <end position="562"/>
    </location>
</feature>
<dbReference type="PROSITE" id="PS00478">
    <property type="entry name" value="LIM_DOMAIN_1"/>
    <property type="match status" value="1"/>
</dbReference>
<dbReference type="CDD" id="cd08368">
    <property type="entry name" value="LIM"/>
    <property type="match status" value="1"/>
</dbReference>
<feature type="compositionally biased region" description="Basic and acidic residues" evidence="5">
    <location>
        <begin position="321"/>
        <end position="330"/>
    </location>
</feature>
<accession>A0AAV2MJV0</accession>
<evidence type="ECO:0000256" key="4">
    <source>
        <dbReference type="PROSITE-ProRule" id="PRU00125"/>
    </source>
</evidence>
<feature type="compositionally biased region" description="Low complexity" evidence="5">
    <location>
        <begin position="59"/>
        <end position="77"/>
    </location>
</feature>
<evidence type="ECO:0000313" key="8">
    <source>
        <dbReference type="Proteomes" id="UP001497482"/>
    </source>
</evidence>
<dbReference type="Proteomes" id="UP001497482">
    <property type="component" value="Chromosome 8"/>
</dbReference>
<dbReference type="AlphaFoldDB" id="A0AAV2MJV0"/>
<dbReference type="InterPro" id="IPR001781">
    <property type="entry name" value="Znf_LIM"/>
</dbReference>
<keyword evidence="1 4" id="KW-0479">Metal-binding</keyword>
<dbReference type="GO" id="GO:0046872">
    <property type="term" value="F:metal ion binding"/>
    <property type="evidence" value="ECO:0007669"/>
    <property type="project" value="UniProtKB-KW"/>
</dbReference>
<feature type="region of interest" description="Disordered" evidence="5">
    <location>
        <begin position="536"/>
        <end position="581"/>
    </location>
</feature>
<feature type="region of interest" description="Disordered" evidence="5">
    <location>
        <begin position="423"/>
        <end position="495"/>
    </location>
</feature>
<dbReference type="PANTHER" id="PTHR15468:SF2">
    <property type="entry name" value="ZINC FINGER PROTEIN 185"/>
    <property type="match status" value="1"/>
</dbReference>
<feature type="compositionally biased region" description="Basic and acidic residues" evidence="5">
    <location>
        <begin position="423"/>
        <end position="433"/>
    </location>
</feature>
<protein>
    <recommendedName>
        <fullName evidence="6">LIM zinc-binding domain-containing protein</fullName>
    </recommendedName>
</protein>
<evidence type="ECO:0000259" key="6">
    <source>
        <dbReference type="PROSITE" id="PS50023"/>
    </source>
</evidence>
<feature type="compositionally biased region" description="Pro residues" evidence="5">
    <location>
        <begin position="292"/>
        <end position="304"/>
    </location>
</feature>
<evidence type="ECO:0000256" key="1">
    <source>
        <dbReference type="ARBA" id="ARBA00022723"/>
    </source>
</evidence>
<feature type="region of interest" description="Disordered" evidence="5">
    <location>
        <begin position="272"/>
        <end position="330"/>
    </location>
</feature>
<feature type="compositionally biased region" description="Basic and acidic residues" evidence="5">
    <location>
        <begin position="1"/>
        <end position="10"/>
    </location>
</feature>
<evidence type="ECO:0000256" key="2">
    <source>
        <dbReference type="ARBA" id="ARBA00022833"/>
    </source>
</evidence>
<feature type="compositionally biased region" description="Basic and acidic residues" evidence="5">
    <location>
        <begin position="230"/>
        <end position="247"/>
    </location>
</feature>
<feature type="region of interest" description="Disordered" evidence="5">
    <location>
        <begin position="1"/>
        <end position="113"/>
    </location>
</feature>
<feature type="compositionally biased region" description="Low complexity" evidence="5">
    <location>
        <begin position="305"/>
        <end position="320"/>
    </location>
</feature>
<dbReference type="EMBL" id="OZ035830">
    <property type="protein sequence ID" value="CAL1613445.1"/>
    <property type="molecule type" value="Genomic_DNA"/>
</dbReference>
<proteinExistence type="predicted"/>
<keyword evidence="2 4" id="KW-0862">Zinc</keyword>
<feature type="domain" description="LIM zinc-binding" evidence="6">
    <location>
        <begin position="789"/>
        <end position="850"/>
    </location>
</feature>
<evidence type="ECO:0000313" key="7">
    <source>
        <dbReference type="EMBL" id="CAL1613445.1"/>
    </source>
</evidence>
<feature type="compositionally biased region" description="Polar residues" evidence="5">
    <location>
        <begin position="627"/>
        <end position="637"/>
    </location>
</feature>
<feature type="region of interest" description="Disordered" evidence="5">
    <location>
        <begin position="627"/>
        <end position="659"/>
    </location>
</feature>
<evidence type="ECO:0000256" key="3">
    <source>
        <dbReference type="ARBA" id="ARBA00023038"/>
    </source>
</evidence>
<organism evidence="7 8">
    <name type="scientific">Knipowitschia caucasica</name>
    <name type="common">Caucasian dwarf goby</name>
    <name type="synonym">Pomatoschistus caucasicus</name>
    <dbReference type="NCBI Taxonomy" id="637954"/>
    <lineage>
        <taxon>Eukaryota</taxon>
        <taxon>Metazoa</taxon>
        <taxon>Chordata</taxon>
        <taxon>Craniata</taxon>
        <taxon>Vertebrata</taxon>
        <taxon>Euteleostomi</taxon>
        <taxon>Actinopterygii</taxon>
        <taxon>Neopterygii</taxon>
        <taxon>Teleostei</taxon>
        <taxon>Neoteleostei</taxon>
        <taxon>Acanthomorphata</taxon>
        <taxon>Gobiaria</taxon>
        <taxon>Gobiiformes</taxon>
        <taxon>Gobioidei</taxon>
        <taxon>Gobiidae</taxon>
        <taxon>Gobiinae</taxon>
        <taxon>Knipowitschia</taxon>
    </lineage>
</organism>
<name>A0AAV2MJV0_KNICA</name>
<gene>
    <name evidence="7" type="ORF">KC01_LOCUS39653</name>
</gene>
<dbReference type="InterPro" id="IPR052621">
    <property type="entry name" value="Cell_Prolif/Cornif_Regul"/>
</dbReference>
<feature type="region of interest" description="Disordered" evidence="5">
    <location>
        <begin position="360"/>
        <end position="383"/>
    </location>
</feature>